<dbReference type="KEGG" id="ncs:NCAS_0E02820"/>
<dbReference type="FunCoup" id="G0VFT5">
    <property type="interactions" value="58"/>
</dbReference>
<dbReference type="GO" id="GO:0006033">
    <property type="term" value="P:chitin localization"/>
    <property type="evidence" value="ECO:0007669"/>
    <property type="project" value="EnsemblFungi"/>
</dbReference>
<accession>G0VFT5</accession>
<protein>
    <submittedName>
        <fullName evidence="2">Uncharacterized protein</fullName>
    </submittedName>
</protein>
<dbReference type="HOGENOM" id="CLU_1094809_0_0_1"/>
<dbReference type="STRING" id="1064592.G0VFT5"/>
<feature type="chain" id="PRO_5003411089" evidence="1">
    <location>
        <begin position="19"/>
        <end position="282"/>
    </location>
</feature>
<dbReference type="eggNOG" id="ENOG502S9J5">
    <property type="taxonomic scope" value="Eukaryota"/>
</dbReference>
<evidence type="ECO:0000313" key="3">
    <source>
        <dbReference type="Proteomes" id="UP000001640"/>
    </source>
</evidence>
<dbReference type="GO" id="GO:0005199">
    <property type="term" value="F:structural constituent of cell wall"/>
    <property type="evidence" value="ECO:0007669"/>
    <property type="project" value="EnsemblFungi"/>
</dbReference>
<proteinExistence type="predicted"/>
<organism evidence="2 3">
    <name type="scientific">Naumovozyma castellii</name>
    <name type="common">Yeast</name>
    <name type="synonym">Saccharomyces castellii</name>
    <dbReference type="NCBI Taxonomy" id="27288"/>
    <lineage>
        <taxon>Eukaryota</taxon>
        <taxon>Fungi</taxon>
        <taxon>Dikarya</taxon>
        <taxon>Ascomycota</taxon>
        <taxon>Saccharomycotina</taxon>
        <taxon>Saccharomycetes</taxon>
        <taxon>Saccharomycetales</taxon>
        <taxon>Saccharomycetaceae</taxon>
        <taxon>Naumovozyma</taxon>
    </lineage>
</organism>
<name>G0VFT5_NAUCA</name>
<feature type="signal peptide" evidence="1">
    <location>
        <begin position="1"/>
        <end position="18"/>
    </location>
</feature>
<sequence>MKLTNPLLLSYLMTSTLASKDTGSLDDGTVNSAQVRADTAAETALFATVAETTAATAGISTGVQATEANSPVDSVTTAHSYITGLVQTSNVVSNAYAVEPSTTIVTTDAQGQTTTQYLWYITPSNTAESETSAIETLSSHSKETTEISVAASVSSTRRADEPITIMTTTNSAGDLYTTTIWWLPSTTTLAGAATSGSDSVEISRSTKSVLSTSYSESLYLTTSGSKVMTMTSTYATTLLQKVVSNTTATVHSNSTNAALMLQGSADLGIYVAAAAAGVMLIL</sequence>
<dbReference type="Proteomes" id="UP000001640">
    <property type="component" value="Chromosome 5"/>
</dbReference>
<keyword evidence="3" id="KW-1185">Reference proteome</keyword>
<dbReference type="GO" id="GO:0031505">
    <property type="term" value="P:fungal-type cell wall organization"/>
    <property type="evidence" value="ECO:0007669"/>
    <property type="project" value="EnsemblFungi"/>
</dbReference>
<dbReference type="GO" id="GO:0009277">
    <property type="term" value="C:fungal-type cell wall"/>
    <property type="evidence" value="ECO:0007669"/>
    <property type="project" value="EnsemblFungi"/>
</dbReference>
<dbReference type="RefSeq" id="XP_003676711.1">
    <property type="nucleotide sequence ID" value="XM_003676663.1"/>
</dbReference>
<evidence type="ECO:0000256" key="1">
    <source>
        <dbReference type="SAM" id="SignalP"/>
    </source>
</evidence>
<dbReference type="GeneID" id="96903983"/>
<gene>
    <name evidence="2" type="primary">NCAS0E02820</name>
    <name evidence="2" type="ordered locus">NCAS_0E02820</name>
</gene>
<keyword evidence="1" id="KW-0732">Signal</keyword>
<dbReference type="OMA" id="LWWTPST"/>
<reference evidence="2 3" key="1">
    <citation type="journal article" date="2011" name="Proc. Natl. Acad. Sci. U.S.A.">
        <title>Evolutionary erosion of yeast sex chromosomes by mating-type switching accidents.</title>
        <authorList>
            <person name="Gordon J.L."/>
            <person name="Armisen D."/>
            <person name="Proux-Wera E."/>
            <person name="Oheigeartaigh S.S."/>
            <person name="Byrne K.P."/>
            <person name="Wolfe K.H."/>
        </authorList>
    </citation>
    <scope>NUCLEOTIDE SEQUENCE [LARGE SCALE GENOMIC DNA]</scope>
    <source>
        <strain evidence="3">ATCC 76901 / BCRC 22586 / CBS 4309 / NBRC 1992 / NRRL Y-12630</strain>
    </source>
</reference>
<dbReference type="InParanoid" id="G0VFT5"/>
<dbReference type="EMBL" id="HE576756">
    <property type="protein sequence ID" value="CCC70352.1"/>
    <property type="molecule type" value="Genomic_DNA"/>
</dbReference>
<dbReference type="OrthoDB" id="4070679at2759"/>
<reference key="2">
    <citation type="submission" date="2011-08" db="EMBL/GenBank/DDBJ databases">
        <title>Genome sequence of Naumovozyma castellii.</title>
        <authorList>
            <person name="Gordon J.L."/>
            <person name="Armisen D."/>
            <person name="Proux-Wera E."/>
            <person name="OhEigeartaigh S.S."/>
            <person name="Byrne K.P."/>
            <person name="Wolfe K.H."/>
        </authorList>
    </citation>
    <scope>NUCLEOTIDE SEQUENCE</scope>
    <source>
        <strain>Type strain:CBS 4309</strain>
    </source>
</reference>
<dbReference type="AlphaFoldDB" id="G0VFT5"/>
<evidence type="ECO:0000313" key="2">
    <source>
        <dbReference type="EMBL" id="CCC70352.1"/>
    </source>
</evidence>
<dbReference type="GO" id="GO:0005886">
    <property type="term" value="C:plasma membrane"/>
    <property type="evidence" value="ECO:0007669"/>
    <property type="project" value="EnsemblFungi"/>
</dbReference>